<dbReference type="Gene3D" id="3.20.20.80">
    <property type="entry name" value="Glycosidases"/>
    <property type="match status" value="1"/>
</dbReference>
<dbReference type="FunFam" id="3.20.20.80:FF:000096">
    <property type="entry name" value="Xylan alpha-1,2-glucuronidase"/>
    <property type="match status" value="1"/>
</dbReference>
<dbReference type="InterPro" id="IPR011100">
    <property type="entry name" value="Glyco_hydro_67_cat"/>
</dbReference>
<evidence type="ECO:0000256" key="3">
    <source>
        <dbReference type="ARBA" id="ARBA00022801"/>
    </source>
</evidence>
<feature type="domain" description="Glycosyl hydrolase family 67 C-terminal" evidence="13">
    <location>
        <begin position="476"/>
        <end position="697"/>
    </location>
</feature>
<evidence type="ECO:0000256" key="9">
    <source>
        <dbReference type="PIRSR" id="PIRSR029900-1"/>
    </source>
</evidence>
<dbReference type="EMBL" id="QGHA01000002">
    <property type="protein sequence ID" value="PWK78857.1"/>
    <property type="molecule type" value="Genomic_DNA"/>
</dbReference>
<feature type="signal peptide" evidence="11">
    <location>
        <begin position="1"/>
        <end position="29"/>
    </location>
</feature>
<evidence type="ECO:0000256" key="6">
    <source>
        <dbReference type="ARBA" id="ARBA00023326"/>
    </source>
</evidence>
<comment type="similarity">
    <text evidence="1 8 10">Belongs to the glycosyl hydrolase 67 family.</text>
</comment>
<dbReference type="Gene3D" id="3.90.1330.10">
    <property type="entry name" value="Alpha-glucuronidase, C-terminal domain"/>
    <property type="match status" value="1"/>
</dbReference>
<evidence type="ECO:0000259" key="14">
    <source>
        <dbReference type="Pfam" id="PF07488"/>
    </source>
</evidence>
<keyword evidence="16" id="KW-1185">Reference proteome</keyword>
<keyword evidence="2 8" id="KW-0858">Xylan degradation</keyword>
<dbReference type="GO" id="GO:0005576">
    <property type="term" value="C:extracellular region"/>
    <property type="evidence" value="ECO:0007669"/>
    <property type="project" value="InterPro"/>
</dbReference>
<dbReference type="InterPro" id="IPR011099">
    <property type="entry name" value="Glyco_hydro_67_C"/>
</dbReference>
<dbReference type="GO" id="GO:2000886">
    <property type="term" value="P:glucuronoxylan catabolic process"/>
    <property type="evidence" value="ECO:0007669"/>
    <property type="project" value="UniProtKB-ARBA"/>
</dbReference>
<evidence type="ECO:0000256" key="1">
    <source>
        <dbReference type="ARBA" id="ARBA00008833"/>
    </source>
</evidence>
<comment type="caution">
    <text evidence="15">The sequence shown here is derived from an EMBL/GenBank/DDBJ whole genome shotgun (WGS) entry which is preliminary data.</text>
</comment>
<dbReference type="AlphaFoldDB" id="A0A316HEN2"/>
<evidence type="ECO:0000256" key="10">
    <source>
        <dbReference type="RuleBase" id="RU361198"/>
    </source>
</evidence>
<name>A0A316HEN2_9SPHI</name>
<feature type="active site" description="Proton acceptor" evidence="9">
    <location>
        <position position="415"/>
    </location>
</feature>
<keyword evidence="4 10" id="KW-0119">Carbohydrate metabolism</keyword>
<gene>
    <name evidence="15" type="ORF">LX99_01310</name>
</gene>
<keyword evidence="5 8" id="KW-0326">Glycosidase</keyword>
<feature type="active site" description="Proton donor" evidence="9">
    <location>
        <position position="313"/>
    </location>
</feature>
<comment type="subunit">
    <text evidence="10">Homodimer.</text>
</comment>
<organism evidence="15 16">
    <name type="scientific">Mucilaginibacter oryzae</name>
    <dbReference type="NCBI Taxonomy" id="468058"/>
    <lineage>
        <taxon>Bacteria</taxon>
        <taxon>Pseudomonadati</taxon>
        <taxon>Bacteroidota</taxon>
        <taxon>Sphingobacteriia</taxon>
        <taxon>Sphingobacteriales</taxon>
        <taxon>Sphingobacteriaceae</taxon>
        <taxon>Mucilaginibacter</taxon>
    </lineage>
</organism>
<evidence type="ECO:0000256" key="2">
    <source>
        <dbReference type="ARBA" id="ARBA00022651"/>
    </source>
</evidence>
<dbReference type="InterPro" id="IPR011395">
    <property type="entry name" value="Glyco_hydro_67_aGlcAse"/>
</dbReference>
<keyword evidence="6 10" id="KW-0624">Polysaccharide degradation</keyword>
<evidence type="ECO:0000313" key="16">
    <source>
        <dbReference type="Proteomes" id="UP000245678"/>
    </source>
</evidence>
<dbReference type="EC" id="3.2.1.131" evidence="10"/>
<feature type="domain" description="Glycosyl hydrolase family 67 catalytic" evidence="14">
    <location>
        <begin position="156"/>
        <end position="475"/>
    </location>
</feature>
<dbReference type="InterPro" id="IPR029018">
    <property type="entry name" value="Hex-like_dom2"/>
</dbReference>
<evidence type="ECO:0000259" key="13">
    <source>
        <dbReference type="Pfam" id="PF07477"/>
    </source>
</evidence>
<dbReference type="PIRSF" id="PIRSF029900">
    <property type="entry name" value="Alpha-glucuronds"/>
    <property type="match status" value="1"/>
</dbReference>
<dbReference type="PANTHER" id="PTHR39207:SF1">
    <property type="entry name" value="ALPHA-GLUCURONIDASE A"/>
    <property type="match status" value="1"/>
</dbReference>
<dbReference type="GO" id="GO:0033939">
    <property type="term" value="F:xylan alpha-1,2-glucuronosidase activity"/>
    <property type="evidence" value="ECO:0007669"/>
    <property type="project" value="UniProtKB-EC"/>
</dbReference>
<dbReference type="InterPro" id="IPR017853">
    <property type="entry name" value="GH"/>
</dbReference>
<evidence type="ECO:0000256" key="5">
    <source>
        <dbReference type="ARBA" id="ARBA00023295"/>
    </source>
</evidence>
<dbReference type="SUPFAM" id="SSF55545">
    <property type="entry name" value="beta-N-acetylhexosaminidase-like domain"/>
    <property type="match status" value="1"/>
</dbReference>
<evidence type="ECO:0000256" key="8">
    <source>
        <dbReference type="PIRNR" id="PIRNR029900"/>
    </source>
</evidence>
<keyword evidence="11" id="KW-0732">Signal</keyword>
<dbReference type="InterPro" id="IPR037054">
    <property type="entry name" value="A-glucoronidase_C_sf"/>
</dbReference>
<accession>A0A316HEN2</accession>
<protein>
    <recommendedName>
        <fullName evidence="10">Xylan alpha-1,2-glucuronidase</fullName>
        <ecNumber evidence="10">3.2.1.131</ecNumber>
    </recommendedName>
</protein>
<dbReference type="Proteomes" id="UP000245678">
    <property type="component" value="Unassembled WGS sequence"/>
</dbReference>
<reference evidence="15 16" key="1">
    <citation type="submission" date="2018-05" db="EMBL/GenBank/DDBJ databases">
        <title>Genomic Encyclopedia of Archaeal and Bacterial Type Strains, Phase II (KMG-II): from individual species to whole genera.</title>
        <authorList>
            <person name="Goeker M."/>
        </authorList>
    </citation>
    <scope>NUCLEOTIDE SEQUENCE [LARGE SCALE GENOMIC DNA]</scope>
    <source>
        <strain evidence="15 16">DSM 19975</strain>
    </source>
</reference>
<dbReference type="Pfam" id="PF07488">
    <property type="entry name" value="Glyco_hydro_67M"/>
    <property type="match status" value="1"/>
</dbReference>
<dbReference type="InterPro" id="IPR005154">
    <property type="entry name" value="Glyco_hydro_67_aGlcAse_N"/>
</dbReference>
<keyword evidence="3 8" id="KW-0378">Hydrolase</keyword>
<dbReference type="SUPFAM" id="SSF51445">
    <property type="entry name" value="(Trans)glycosidases"/>
    <property type="match status" value="1"/>
</dbReference>
<dbReference type="Pfam" id="PF03648">
    <property type="entry name" value="Glyco_hydro_67N"/>
    <property type="match status" value="1"/>
</dbReference>
<evidence type="ECO:0000256" key="7">
    <source>
        <dbReference type="ARBA" id="ARBA00052795"/>
    </source>
</evidence>
<evidence type="ECO:0000259" key="12">
    <source>
        <dbReference type="Pfam" id="PF03648"/>
    </source>
</evidence>
<sequence length="730" mass="82926">MENVMPKYLLKYSYLCLLILLMMTNKAQADNGYKLWLGYSKVTGRQLTDTYRQQLRYLIFPAASVQLNAARAELLTGLNAMLDLKPAEVKDIKGGQTVVVGTPQSLKALAITVPDSIGKEGYLIKKTLINKNQCILIVGNTDVGVLYGVFNFLKLIQTHRSINELNIADRPRLMYRVLDHWDNLNRTVERGYAGSSIWNWHKLPDIIDQRYIDYARANASVGINGSVVNNVNADALILSHEYLLKIKALADVFRTYGIRIYLSVKFSSPIELGGLKTADPLDPEVKKWWADKADEIYRYIPDFGGFLVKANSEGQPGPQRYGRSHADGANMLADALGPHHGIVMWRAFVYDNKVPDDRFKQAYNEFKPLDGKFEDNVIIQVKNGPIDFQPREPFHPLFGAMPNTPLMMEFQLTQEYLGFSTHLVYEAPLFAECLQADTYRYGKGTTVSRIIKGDFNRKLITGMTGVANIGSDLNWCGHPFAQANWYAFGRLAWNPDQSPANIAADWLRMTFNNDESFLSPVKKIMLQSRENTVNYMAPLGLHHIMGQSTHYGPGPWVDNAGRPDWNATYYHRADSVGVGFDRTNKGSDALAQYAPEVEANWGNLKSCPDEYLLWFHHLSWTYKMRSGRTLWDDVVWHYYAGVESVKQMGGAWDKLRGKTDPERFAEVKQLMALQLKEATTWRDACVLYFQTFSKMPIGPGYPKPEHDLAYYKNMKFYYVPGIGGNNYMTN</sequence>
<dbReference type="GO" id="GO:0046559">
    <property type="term" value="F:alpha-glucuronidase activity"/>
    <property type="evidence" value="ECO:0007669"/>
    <property type="project" value="InterPro"/>
</dbReference>
<evidence type="ECO:0000256" key="4">
    <source>
        <dbReference type="ARBA" id="ARBA00023277"/>
    </source>
</evidence>
<evidence type="ECO:0000256" key="11">
    <source>
        <dbReference type="SAM" id="SignalP"/>
    </source>
</evidence>
<feature type="active site" description="Proton acceptor" evidence="9">
    <location>
        <position position="387"/>
    </location>
</feature>
<evidence type="ECO:0000313" key="15">
    <source>
        <dbReference type="EMBL" id="PWK78857.1"/>
    </source>
</evidence>
<feature type="chain" id="PRO_5016234190" description="Xylan alpha-1,2-glucuronidase" evidence="11">
    <location>
        <begin position="30"/>
        <end position="730"/>
    </location>
</feature>
<proteinExistence type="inferred from homology"/>
<dbReference type="PANTHER" id="PTHR39207">
    <property type="entry name" value="ALPHA-GLUCURONIDASE A"/>
    <property type="match status" value="1"/>
</dbReference>
<dbReference type="Pfam" id="PF07477">
    <property type="entry name" value="Glyco_hydro_67C"/>
    <property type="match status" value="1"/>
</dbReference>
<dbReference type="Gene3D" id="3.30.379.10">
    <property type="entry name" value="Chitobiase/beta-hexosaminidase domain 2-like"/>
    <property type="match status" value="1"/>
</dbReference>
<comment type="catalytic activity">
    <reaction evidence="7 10">
        <text>Hydrolysis of (1-&gt;2)-alpha-D-(4-O-methyl)glucuronosyl links in the main chain of hardwood xylans.</text>
        <dbReference type="EC" id="3.2.1.131"/>
    </reaction>
</comment>
<feature type="domain" description="Alpha glucuronidase N-terminal" evidence="12">
    <location>
        <begin position="35"/>
        <end position="152"/>
    </location>
</feature>